<name>A0ABN8XXJ5_RANTA</name>
<evidence type="ECO:0000313" key="2">
    <source>
        <dbReference type="Proteomes" id="UP001176941"/>
    </source>
</evidence>
<protein>
    <submittedName>
        <fullName evidence="1">Uncharacterized protein</fullName>
    </submittedName>
</protein>
<proteinExistence type="predicted"/>
<accession>A0ABN8XXJ5</accession>
<sequence>MELEALSRCTSPANPAIFPHVAVVLLAVDMFFTPGCLFMRSPPPSTLGISTESSSSHWRPQSSLAFESSACCSGSASMSELPRVPTKGPHCILPLTVNIFQEPQCLGDAIW</sequence>
<keyword evidence="2" id="KW-1185">Reference proteome</keyword>
<gene>
    <name evidence="1" type="ORF">MRATA1EN1_LOCUS1286</name>
</gene>
<organism evidence="1 2">
    <name type="scientific">Rangifer tarandus platyrhynchus</name>
    <name type="common">Svalbard reindeer</name>
    <dbReference type="NCBI Taxonomy" id="3082113"/>
    <lineage>
        <taxon>Eukaryota</taxon>
        <taxon>Metazoa</taxon>
        <taxon>Chordata</taxon>
        <taxon>Craniata</taxon>
        <taxon>Vertebrata</taxon>
        <taxon>Euteleostomi</taxon>
        <taxon>Mammalia</taxon>
        <taxon>Eutheria</taxon>
        <taxon>Laurasiatheria</taxon>
        <taxon>Artiodactyla</taxon>
        <taxon>Ruminantia</taxon>
        <taxon>Pecora</taxon>
        <taxon>Cervidae</taxon>
        <taxon>Odocoileinae</taxon>
        <taxon>Rangifer</taxon>
    </lineage>
</organism>
<dbReference type="Proteomes" id="UP001176941">
    <property type="component" value="Chromosome 1"/>
</dbReference>
<reference evidence="1" key="1">
    <citation type="submission" date="2023-04" db="EMBL/GenBank/DDBJ databases">
        <authorList>
            <consortium name="ELIXIR-Norway"/>
        </authorList>
    </citation>
    <scope>NUCLEOTIDE SEQUENCE [LARGE SCALE GENOMIC DNA]</scope>
</reference>
<evidence type="ECO:0000313" key="1">
    <source>
        <dbReference type="EMBL" id="CAI9152324.1"/>
    </source>
</evidence>
<dbReference type="EMBL" id="OX459937">
    <property type="protein sequence ID" value="CAI9152324.1"/>
    <property type="molecule type" value="Genomic_DNA"/>
</dbReference>